<dbReference type="InterPro" id="IPR037883">
    <property type="entry name" value="Knr4/Smi1-like_sf"/>
</dbReference>
<reference evidence="2 3" key="1">
    <citation type="submission" date="2017-07" db="EMBL/GenBank/DDBJ databases">
        <title>Genome sequencing and assembly of Paenibacillus rigui.</title>
        <authorList>
            <person name="Mayilraj S."/>
        </authorList>
    </citation>
    <scope>NUCLEOTIDE SEQUENCE [LARGE SCALE GENOMIC DNA]</scope>
    <source>
        <strain evidence="2 3">JCM 16352</strain>
    </source>
</reference>
<sequence length="140" mass="16428">MLPDGLENILEEDMYKRQNRNVVHEALTRLGVNVSNAFRQFYNTYAGPFWEENVPFELLDIAEEKNNIESYTYIVREEHGWSKQFLVLSEMSANTVLVLDTLTDKVYKVNFEGGDELLLSGELQESWSSFYDFLKDYFNC</sequence>
<dbReference type="Proteomes" id="UP000215509">
    <property type="component" value="Unassembled WGS sequence"/>
</dbReference>
<dbReference type="SUPFAM" id="SSF160631">
    <property type="entry name" value="SMI1/KNR4-like"/>
    <property type="match status" value="1"/>
</dbReference>
<dbReference type="RefSeq" id="WP_094015736.1">
    <property type="nucleotide sequence ID" value="NZ_NMQW01000022.1"/>
</dbReference>
<dbReference type="EMBL" id="NMQW01000022">
    <property type="protein sequence ID" value="OXM85375.1"/>
    <property type="molecule type" value="Genomic_DNA"/>
</dbReference>
<dbReference type="Pfam" id="PF09346">
    <property type="entry name" value="SMI1_KNR4"/>
    <property type="match status" value="1"/>
</dbReference>
<proteinExistence type="predicted"/>
<protein>
    <submittedName>
        <fullName evidence="2">1,3-beta-glucan synthase regulator</fullName>
    </submittedName>
</protein>
<evidence type="ECO:0000313" key="2">
    <source>
        <dbReference type="EMBL" id="OXM85375.1"/>
    </source>
</evidence>
<evidence type="ECO:0000313" key="3">
    <source>
        <dbReference type="Proteomes" id="UP000215509"/>
    </source>
</evidence>
<accession>A0A229UQ74</accession>
<dbReference type="Gene3D" id="3.40.1580.10">
    <property type="entry name" value="SMI1/KNR4-like"/>
    <property type="match status" value="1"/>
</dbReference>
<keyword evidence="3" id="KW-1185">Reference proteome</keyword>
<dbReference type="AlphaFoldDB" id="A0A229UQ74"/>
<evidence type="ECO:0000259" key="1">
    <source>
        <dbReference type="Pfam" id="PF09346"/>
    </source>
</evidence>
<dbReference type="OrthoDB" id="3078474at2"/>
<dbReference type="InterPro" id="IPR018958">
    <property type="entry name" value="Knr4/Smi1-like_dom"/>
</dbReference>
<comment type="caution">
    <text evidence="2">The sequence shown here is derived from an EMBL/GenBank/DDBJ whole genome shotgun (WGS) entry which is preliminary data.</text>
</comment>
<name>A0A229UQ74_9BACL</name>
<feature type="domain" description="Knr4/Smi1-like" evidence="1">
    <location>
        <begin position="26"/>
        <end position="135"/>
    </location>
</feature>
<organism evidence="2 3">
    <name type="scientific">Paenibacillus rigui</name>
    <dbReference type="NCBI Taxonomy" id="554312"/>
    <lineage>
        <taxon>Bacteria</taxon>
        <taxon>Bacillati</taxon>
        <taxon>Bacillota</taxon>
        <taxon>Bacilli</taxon>
        <taxon>Bacillales</taxon>
        <taxon>Paenibacillaceae</taxon>
        <taxon>Paenibacillus</taxon>
    </lineage>
</organism>
<gene>
    <name evidence="2" type="ORF">CF651_15265</name>
</gene>